<keyword evidence="2" id="KW-1185">Reference proteome</keyword>
<gene>
    <name evidence="1" type="ORF">VMF7928_04446</name>
</gene>
<proteinExistence type="predicted"/>
<accession>A0ABM9A9G5</accession>
<protein>
    <recommendedName>
        <fullName evidence="3">Thioesterase domain-containing protein</fullName>
    </recommendedName>
</protein>
<organism evidence="1 2">
    <name type="scientific">Vibrio marisflavi CECT 7928</name>
    <dbReference type="NCBI Taxonomy" id="634439"/>
    <lineage>
        <taxon>Bacteria</taxon>
        <taxon>Pseudomonadati</taxon>
        <taxon>Pseudomonadota</taxon>
        <taxon>Gammaproteobacteria</taxon>
        <taxon>Vibrionales</taxon>
        <taxon>Vibrionaceae</taxon>
        <taxon>Vibrio</taxon>
    </lineage>
</organism>
<comment type="caution">
    <text evidence="1">The sequence shown here is derived from an EMBL/GenBank/DDBJ whole genome shotgun (WGS) entry which is preliminary data.</text>
</comment>
<name>A0ABM9A9G5_9VIBR</name>
<evidence type="ECO:0008006" key="3">
    <source>
        <dbReference type="Google" id="ProtNLM"/>
    </source>
</evidence>
<reference evidence="1" key="1">
    <citation type="submission" date="2021-11" db="EMBL/GenBank/DDBJ databases">
        <authorList>
            <person name="Rodrigo-Torres L."/>
            <person name="Arahal R. D."/>
            <person name="Lucena T."/>
        </authorList>
    </citation>
    <scope>NUCLEOTIDE SEQUENCE</scope>
    <source>
        <strain evidence="1">CECT 7928</strain>
    </source>
</reference>
<dbReference type="EMBL" id="CAKLDM010000005">
    <property type="protein sequence ID" value="CAH0543181.1"/>
    <property type="molecule type" value="Genomic_DNA"/>
</dbReference>
<sequence>MRMNFRQFSHEILIKPEDLGLAEYSSTTYVMELVSEFLKQHNQSLNDICGFEVKLKKLSIDFRVMPDAPIALDITITDLSKEANTIKFQAEGRAEGTIYAVTNAELAFYQQGQIATLSDEITSLFGC</sequence>
<evidence type="ECO:0000313" key="2">
    <source>
        <dbReference type="Proteomes" id="UP000838748"/>
    </source>
</evidence>
<dbReference type="Proteomes" id="UP000838748">
    <property type="component" value="Unassembled WGS sequence"/>
</dbReference>
<evidence type="ECO:0000313" key="1">
    <source>
        <dbReference type="EMBL" id="CAH0543181.1"/>
    </source>
</evidence>